<organism evidence="6 7">
    <name type="scientific">Pleurotus ostreatus</name>
    <name type="common">Oyster mushroom</name>
    <name type="synonym">White-rot fungus</name>
    <dbReference type="NCBI Taxonomy" id="5322"/>
    <lineage>
        <taxon>Eukaryota</taxon>
        <taxon>Fungi</taxon>
        <taxon>Dikarya</taxon>
        <taxon>Basidiomycota</taxon>
        <taxon>Agaricomycotina</taxon>
        <taxon>Agaricomycetes</taxon>
        <taxon>Agaricomycetidae</taxon>
        <taxon>Agaricales</taxon>
        <taxon>Pleurotineae</taxon>
        <taxon>Pleurotaceae</taxon>
        <taxon>Pleurotus</taxon>
    </lineage>
</organism>
<dbReference type="SMR" id="A0A8H7DQG2"/>
<dbReference type="GeneID" id="59381158"/>
<keyword evidence="1" id="KW-0479">Metal-binding</keyword>
<dbReference type="PROSITE" id="PS00498">
    <property type="entry name" value="TYROSINASE_2"/>
    <property type="match status" value="1"/>
</dbReference>
<evidence type="ECO:0000256" key="1">
    <source>
        <dbReference type="ARBA" id="ARBA00022723"/>
    </source>
</evidence>
<dbReference type="InterPro" id="IPR002227">
    <property type="entry name" value="Tyrosinase_Cu-bd"/>
</dbReference>
<keyword evidence="7" id="KW-1185">Reference proteome</keyword>
<reference evidence="6" key="1">
    <citation type="submission" date="2019-07" db="EMBL/GenBank/DDBJ databases">
        <authorList>
            <person name="Palmer J.M."/>
        </authorList>
    </citation>
    <scope>NUCLEOTIDE SEQUENCE</scope>
    <source>
        <strain evidence="6">PC9</strain>
    </source>
</reference>
<dbReference type="PRINTS" id="PR00092">
    <property type="entry name" value="TYROSINASE"/>
</dbReference>
<dbReference type="InterPro" id="IPR050316">
    <property type="entry name" value="Tyrosinase/Hemocyanin"/>
</dbReference>
<feature type="domain" description="Tyrosinase copper-binding" evidence="4">
    <location>
        <begin position="95"/>
        <end position="112"/>
    </location>
</feature>
<dbReference type="GO" id="GO:0046872">
    <property type="term" value="F:metal ion binding"/>
    <property type="evidence" value="ECO:0007669"/>
    <property type="project" value="UniProtKB-KW"/>
</dbReference>
<name>A0A8H7DQG2_PLEOS</name>
<dbReference type="Proteomes" id="UP000623687">
    <property type="component" value="Unassembled WGS sequence"/>
</dbReference>
<keyword evidence="2" id="KW-0186">Copper</keyword>
<dbReference type="InterPro" id="IPR008922">
    <property type="entry name" value="Di-copper_centre_dom_sf"/>
</dbReference>
<dbReference type="SUPFAM" id="SSF48056">
    <property type="entry name" value="Di-copper centre-containing domain"/>
    <property type="match status" value="1"/>
</dbReference>
<evidence type="ECO:0000256" key="2">
    <source>
        <dbReference type="ARBA" id="ARBA00023008"/>
    </source>
</evidence>
<protein>
    <recommendedName>
        <fullName evidence="4 5">Tyrosinase copper-binding domain-containing protein</fullName>
    </recommendedName>
</protein>
<evidence type="ECO:0000256" key="3">
    <source>
        <dbReference type="SAM" id="SignalP"/>
    </source>
</evidence>
<gene>
    <name evidence="6" type="ORF">PC9H_011340</name>
</gene>
<feature type="signal peptide" evidence="3">
    <location>
        <begin position="1"/>
        <end position="24"/>
    </location>
</feature>
<evidence type="ECO:0000259" key="5">
    <source>
        <dbReference type="PROSITE" id="PS00498"/>
    </source>
</evidence>
<dbReference type="OrthoDB" id="6132182at2759"/>
<comment type="caution">
    <text evidence="6">The sequence shown here is derived from an EMBL/GenBank/DDBJ whole genome shotgun (WGS) entry which is preliminary data.</text>
</comment>
<dbReference type="AlphaFoldDB" id="A0A8H7DQG2"/>
<keyword evidence="3" id="KW-0732">Signal</keyword>
<dbReference type="PROSITE" id="PS00497">
    <property type="entry name" value="TYROSINASE_1"/>
    <property type="match status" value="1"/>
</dbReference>
<evidence type="ECO:0000313" key="6">
    <source>
        <dbReference type="EMBL" id="KAF7420822.1"/>
    </source>
</evidence>
<dbReference type="Gene3D" id="1.10.1280.10">
    <property type="entry name" value="Di-copper center containing domain from catechol oxidase"/>
    <property type="match status" value="1"/>
</dbReference>
<sequence>MPSLSRRMITGFLVALLFASAVLATDVTKGPSKRCREVIVRKEWLVPSKLAQNKARYIGAVKCLQALPAQTSFTGVRTRFDDFQALHVSLMPEIHLVGQFLPWHRRMLQVYEKALREECGYTGAQPYWDWTRDVDGASIVAASPVFDPVFGFGGNGIDIPGYAGQFGNMSDIPGWTGGGCITDGPFASYNLSIGPGTLVTNHCLTRSFNTFAVAFIRSSQVANTTKQPNFERFRIELEGTPVTPTLKVHDAGHLSVGGEMNDRWSSPGDPVFYLHHSNLDRIWWEWQSMDLKRRLTDISGRTSIDPPVVNVTLDFKLKMGILADLITIRDVMDVRASPMCYIYA</sequence>
<accession>A0A8H7DQG2</accession>
<dbReference type="PANTHER" id="PTHR11474">
    <property type="entry name" value="TYROSINASE FAMILY MEMBER"/>
    <property type="match status" value="1"/>
</dbReference>
<feature type="chain" id="PRO_5034107139" description="Tyrosinase copper-binding domain-containing protein" evidence="3">
    <location>
        <begin position="25"/>
        <end position="344"/>
    </location>
</feature>
<dbReference type="VEuPathDB" id="FungiDB:PC9H_011340"/>
<dbReference type="PANTHER" id="PTHR11474:SF126">
    <property type="entry name" value="TYROSINASE-LIKE PROTEIN TYR-1-RELATED"/>
    <property type="match status" value="1"/>
</dbReference>
<dbReference type="RefSeq" id="XP_036626680.1">
    <property type="nucleotide sequence ID" value="XM_036780825.1"/>
</dbReference>
<dbReference type="Pfam" id="PF00264">
    <property type="entry name" value="Tyrosinase"/>
    <property type="match status" value="1"/>
</dbReference>
<evidence type="ECO:0000259" key="4">
    <source>
        <dbReference type="PROSITE" id="PS00497"/>
    </source>
</evidence>
<proteinExistence type="predicted"/>
<evidence type="ECO:0000313" key="7">
    <source>
        <dbReference type="Proteomes" id="UP000623687"/>
    </source>
</evidence>
<dbReference type="EMBL" id="JACETU010000009">
    <property type="protein sequence ID" value="KAF7420822.1"/>
    <property type="molecule type" value="Genomic_DNA"/>
</dbReference>
<dbReference type="GO" id="GO:0016491">
    <property type="term" value="F:oxidoreductase activity"/>
    <property type="evidence" value="ECO:0007669"/>
    <property type="project" value="InterPro"/>
</dbReference>
<feature type="domain" description="Tyrosinase copper-binding" evidence="5">
    <location>
        <begin position="269"/>
        <end position="280"/>
    </location>
</feature>